<dbReference type="InterPro" id="IPR001387">
    <property type="entry name" value="Cro/C1-type_HTH"/>
</dbReference>
<organism evidence="3 4">
    <name type="scientific">Algoriphagus aquimarinus</name>
    <dbReference type="NCBI Taxonomy" id="237018"/>
    <lineage>
        <taxon>Bacteria</taxon>
        <taxon>Pseudomonadati</taxon>
        <taxon>Bacteroidota</taxon>
        <taxon>Cytophagia</taxon>
        <taxon>Cytophagales</taxon>
        <taxon>Cyclobacteriaceae</taxon>
        <taxon>Algoriphagus</taxon>
    </lineage>
</organism>
<gene>
    <name evidence="3" type="ORF">ESV85_18550</name>
</gene>
<dbReference type="SUPFAM" id="SSF47413">
    <property type="entry name" value="lambda repressor-like DNA-binding domains"/>
    <property type="match status" value="1"/>
</dbReference>
<dbReference type="Proteomes" id="UP000321935">
    <property type="component" value="Unassembled WGS sequence"/>
</dbReference>
<dbReference type="EMBL" id="VORW01000020">
    <property type="protein sequence ID" value="TXE04741.1"/>
    <property type="molecule type" value="Genomic_DNA"/>
</dbReference>
<feature type="region of interest" description="Disordered" evidence="1">
    <location>
        <begin position="1"/>
        <end position="36"/>
    </location>
</feature>
<dbReference type="SMART" id="SM00530">
    <property type="entry name" value="HTH_XRE"/>
    <property type="match status" value="1"/>
</dbReference>
<reference evidence="3 4" key="1">
    <citation type="submission" date="2019-08" db="EMBL/GenBank/DDBJ databases">
        <title>Genomes sequence of Algoriphagus aquimarinus ACAM450.</title>
        <authorList>
            <person name="Bowman J.P."/>
        </authorList>
    </citation>
    <scope>NUCLEOTIDE SEQUENCE [LARGE SCALE GENOMIC DNA]</scope>
    <source>
        <strain evidence="3 4">ACAM 450</strain>
    </source>
</reference>
<dbReference type="OrthoDB" id="680449at2"/>
<dbReference type="CDD" id="cd00093">
    <property type="entry name" value="HTH_XRE"/>
    <property type="match status" value="1"/>
</dbReference>
<dbReference type="AlphaFoldDB" id="A0A5C7AFG6"/>
<sequence>MKLTPHIQNILKNSKKDTEWEKEAEERKSARQESRKSGMIATQLAFYMKTNGVSQTDLGKLVGVSPQQISKILKGRENLTLGTIEKIESALNIDLIKTVNLESQQNLNSKGFKAPKSSSMAIDLGTGLIGYALEKPSYQSYAKKGFYGGTLSNSPLPSFANGYYEQMKQKAIKRAHERFEMLKQEFHFESEVCIVDLKHKSSPKKVAWVDPESFIAEEI</sequence>
<name>A0A5C7AFG6_9BACT</name>
<proteinExistence type="predicted"/>
<evidence type="ECO:0000313" key="4">
    <source>
        <dbReference type="Proteomes" id="UP000321935"/>
    </source>
</evidence>
<evidence type="ECO:0000313" key="3">
    <source>
        <dbReference type="EMBL" id="TXE04741.1"/>
    </source>
</evidence>
<evidence type="ECO:0000256" key="1">
    <source>
        <dbReference type="SAM" id="MobiDB-lite"/>
    </source>
</evidence>
<dbReference type="Gene3D" id="1.10.260.40">
    <property type="entry name" value="lambda repressor-like DNA-binding domains"/>
    <property type="match status" value="1"/>
</dbReference>
<dbReference type="Pfam" id="PF01381">
    <property type="entry name" value="HTH_3"/>
    <property type="match status" value="1"/>
</dbReference>
<feature type="compositionally biased region" description="Basic and acidic residues" evidence="1">
    <location>
        <begin position="14"/>
        <end position="36"/>
    </location>
</feature>
<accession>A0A5C7AFG6</accession>
<dbReference type="PROSITE" id="PS50943">
    <property type="entry name" value="HTH_CROC1"/>
    <property type="match status" value="1"/>
</dbReference>
<dbReference type="InterPro" id="IPR010982">
    <property type="entry name" value="Lambda_DNA-bd_dom_sf"/>
</dbReference>
<comment type="caution">
    <text evidence="3">The sequence shown here is derived from an EMBL/GenBank/DDBJ whole genome shotgun (WGS) entry which is preliminary data.</text>
</comment>
<dbReference type="GO" id="GO:0003677">
    <property type="term" value="F:DNA binding"/>
    <property type="evidence" value="ECO:0007669"/>
    <property type="project" value="InterPro"/>
</dbReference>
<protein>
    <submittedName>
        <fullName evidence="3">Helix-turn-helix transcriptional regulator</fullName>
    </submittedName>
</protein>
<evidence type="ECO:0000259" key="2">
    <source>
        <dbReference type="PROSITE" id="PS50943"/>
    </source>
</evidence>
<feature type="domain" description="HTH cro/C1-type" evidence="2">
    <location>
        <begin position="44"/>
        <end position="98"/>
    </location>
</feature>
<feature type="compositionally biased region" description="Polar residues" evidence="1">
    <location>
        <begin position="1"/>
        <end position="12"/>
    </location>
</feature>
<dbReference type="RefSeq" id="WP_146920260.1">
    <property type="nucleotide sequence ID" value="NZ_VORW01000020.1"/>
</dbReference>